<evidence type="ECO:0000256" key="1">
    <source>
        <dbReference type="ARBA" id="ARBA00022737"/>
    </source>
</evidence>
<organism evidence="3 4">
    <name type="scientific">Lentinula raphanica</name>
    <dbReference type="NCBI Taxonomy" id="153919"/>
    <lineage>
        <taxon>Eukaryota</taxon>
        <taxon>Fungi</taxon>
        <taxon>Dikarya</taxon>
        <taxon>Basidiomycota</taxon>
        <taxon>Agaricomycotina</taxon>
        <taxon>Agaricomycetes</taxon>
        <taxon>Agaricomycetidae</taxon>
        <taxon>Agaricales</taxon>
        <taxon>Marasmiineae</taxon>
        <taxon>Omphalotaceae</taxon>
        <taxon>Lentinula</taxon>
    </lineage>
</organism>
<name>A0AA38U6I5_9AGAR</name>
<dbReference type="InterPro" id="IPR027417">
    <property type="entry name" value="P-loop_NTPase"/>
</dbReference>
<keyword evidence="4" id="KW-1185">Reference proteome</keyword>
<accession>A0AA38U6I5</accession>
<evidence type="ECO:0000259" key="2">
    <source>
        <dbReference type="Pfam" id="PF24883"/>
    </source>
</evidence>
<protein>
    <recommendedName>
        <fullName evidence="2">Nephrocystin 3-like N-terminal domain-containing protein</fullName>
    </recommendedName>
</protein>
<dbReference type="InterPro" id="IPR056884">
    <property type="entry name" value="NPHP3-like_N"/>
</dbReference>
<dbReference type="PANTHER" id="PTHR10039:SF16">
    <property type="entry name" value="GPI INOSITOL-DEACYLASE"/>
    <property type="match status" value="1"/>
</dbReference>
<reference evidence="3" key="1">
    <citation type="submission" date="2022-08" db="EMBL/GenBank/DDBJ databases">
        <authorList>
            <consortium name="DOE Joint Genome Institute"/>
            <person name="Min B."/>
            <person name="Riley R."/>
            <person name="Sierra-Patev S."/>
            <person name="Naranjo-Ortiz M."/>
            <person name="Looney B."/>
            <person name="Konkel Z."/>
            <person name="Slot J.C."/>
            <person name="Sakamoto Y."/>
            <person name="Steenwyk J.L."/>
            <person name="Rokas A."/>
            <person name="Carro J."/>
            <person name="Camarero S."/>
            <person name="Ferreira P."/>
            <person name="Molpeceres G."/>
            <person name="Ruiz-Duenas F.J."/>
            <person name="Serrano A."/>
            <person name="Henrissat B."/>
            <person name="Drula E."/>
            <person name="Hughes K.W."/>
            <person name="Mata J.L."/>
            <person name="Ishikawa N.K."/>
            <person name="Vargas-Isla R."/>
            <person name="Ushijima S."/>
            <person name="Smith C.A."/>
            <person name="Ahrendt S."/>
            <person name="Andreopoulos W."/>
            <person name="He G."/>
            <person name="Labutti K."/>
            <person name="Lipzen A."/>
            <person name="Ng V."/>
            <person name="Sandor L."/>
            <person name="Barry K."/>
            <person name="Martinez A.T."/>
            <person name="Xiao Y."/>
            <person name="Gibbons J.G."/>
            <person name="Terashima K."/>
            <person name="Hibbett D.S."/>
            <person name="Grigoriev I.V."/>
        </authorList>
    </citation>
    <scope>NUCLEOTIDE SEQUENCE</scope>
    <source>
        <strain evidence="3">TFB9207</strain>
    </source>
</reference>
<sequence>LSSDEEKKLQEWLGAPDCSINYVTALNKRVDGTGKWIFKNPTYLKWKRKGSILWIQGQAGSGKTFLITSIIESLKKITVSTLSIYHYFDTRDNTESKRSFQGFLSSCLSQIGVQDQKIHAELKNLHESSRNGLSPSKPTNERLANTIIQITRDLVQKDYQVYIIIDALDECNEMAKVWDFCMQMADLHIGILLRAGM</sequence>
<proteinExistence type="predicted"/>
<evidence type="ECO:0000313" key="4">
    <source>
        <dbReference type="Proteomes" id="UP001163846"/>
    </source>
</evidence>
<feature type="domain" description="Nephrocystin 3-like N-terminal" evidence="2">
    <location>
        <begin position="32"/>
        <end position="184"/>
    </location>
</feature>
<feature type="non-terminal residue" evidence="3">
    <location>
        <position position="197"/>
    </location>
</feature>
<dbReference type="Proteomes" id="UP001163846">
    <property type="component" value="Unassembled WGS sequence"/>
</dbReference>
<evidence type="ECO:0000313" key="3">
    <source>
        <dbReference type="EMBL" id="KAJ3833101.1"/>
    </source>
</evidence>
<dbReference type="EMBL" id="MU806772">
    <property type="protein sequence ID" value="KAJ3833101.1"/>
    <property type="molecule type" value="Genomic_DNA"/>
</dbReference>
<keyword evidence="1" id="KW-0677">Repeat</keyword>
<dbReference type="Gene3D" id="3.40.50.300">
    <property type="entry name" value="P-loop containing nucleotide triphosphate hydrolases"/>
    <property type="match status" value="1"/>
</dbReference>
<gene>
    <name evidence="3" type="ORF">F5878DRAFT_547137</name>
</gene>
<dbReference type="Pfam" id="PF24883">
    <property type="entry name" value="NPHP3_N"/>
    <property type="match status" value="1"/>
</dbReference>
<dbReference type="AlphaFoldDB" id="A0AA38U6I5"/>
<dbReference type="PANTHER" id="PTHR10039">
    <property type="entry name" value="AMELOGENIN"/>
    <property type="match status" value="1"/>
</dbReference>
<comment type="caution">
    <text evidence="3">The sequence shown here is derived from an EMBL/GenBank/DDBJ whole genome shotgun (WGS) entry which is preliminary data.</text>
</comment>
<dbReference type="SUPFAM" id="SSF52540">
    <property type="entry name" value="P-loop containing nucleoside triphosphate hydrolases"/>
    <property type="match status" value="1"/>
</dbReference>